<keyword evidence="1" id="KW-0472">Membrane</keyword>
<feature type="transmembrane region" description="Helical" evidence="1">
    <location>
        <begin position="123"/>
        <end position="145"/>
    </location>
</feature>
<organism evidence="2 3">
    <name type="scientific">Actinokineospora iranica</name>
    <dbReference type="NCBI Taxonomy" id="1271860"/>
    <lineage>
        <taxon>Bacteria</taxon>
        <taxon>Bacillati</taxon>
        <taxon>Actinomycetota</taxon>
        <taxon>Actinomycetes</taxon>
        <taxon>Pseudonocardiales</taxon>
        <taxon>Pseudonocardiaceae</taxon>
        <taxon>Actinokineospora</taxon>
    </lineage>
</organism>
<dbReference type="AlphaFoldDB" id="A0A1G6X3V5"/>
<protein>
    <recommendedName>
        <fullName evidence="4">DUF2975 domain-containing protein</fullName>
    </recommendedName>
</protein>
<sequence>MITTRRAVALLRVFLVVLFGILVVFQTLSLPGQFAHMAHESPDQAYLRWPMTAVAVFWVLCVQVVVVCTWQLLTLVKNDRIFSQASMRWVDGIVWAIGAAWVVLVGVSAYVTVNADDPGVPMLLFLLSVGLTVLGLLMVVMRALLRQATTLRTDMEAVI</sequence>
<dbReference type="OrthoDB" id="3240470at2"/>
<reference evidence="3" key="1">
    <citation type="submission" date="2016-10" db="EMBL/GenBank/DDBJ databases">
        <authorList>
            <person name="Varghese N."/>
            <person name="Submissions S."/>
        </authorList>
    </citation>
    <scope>NUCLEOTIDE SEQUENCE [LARGE SCALE GENOMIC DNA]</scope>
    <source>
        <strain evidence="3">IBRC-M 10403</strain>
    </source>
</reference>
<dbReference type="InterPro" id="IPR021354">
    <property type="entry name" value="DUF2975"/>
</dbReference>
<evidence type="ECO:0000256" key="1">
    <source>
        <dbReference type="SAM" id="Phobius"/>
    </source>
</evidence>
<evidence type="ECO:0000313" key="2">
    <source>
        <dbReference type="EMBL" id="SDD72771.1"/>
    </source>
</evidence>
<keyword evidence="1" id="KW-0812">Transmembrane</keyword>
<dbReference type="STRING" id="1271860.SAMN05216174_11692"/>
<name>A0A1G6X3V5_9PSEU</name>
<dbReference type="Pfam" id="PF11188">
    <property type="entry name" value="DUF2975"/>
    <property type="match status" value="1"/>
</dbReference>
<dbReference type="EMBL" id="FMZZ01000016">
    <property type="protein sequence ID" value="SDD72771.1"/>
    <property type="molecule type" value="Genomic_DNA"/>
</dbReference>
<feature type="transmembrane region" description="Helical" evidence="1">
    <location>
        <begin position="7"/>
        <end position="29"/>
    </location>
</feature>
<keyword evidence="1" id="KW-1133">Transmembrane helix</keyword>
<accession>A0A1G6X3V5</accession>
<dbReference type="RefSeq" id="WP_091455944.1">
    <property type="nucleotide sequence ID" value="NZ_FMZZ01000016.1"/>
</dbReference>
<feature type="transmembrane region" description="Helical" evidence="1">
    <location>
        <begin position="93"/>
        <end position="111"/>
    </location>
</feature>
<gene>
    <name evidence="2" type="ORF">SAMN05216174_11692</name>
</gene>
<evidence type="ECO:0000313" key="3">
    <source>
        <dbReference type="Proteomes" id="UP000199501"/>
    </source>
</evidence>
<evidence type="ECO:0008006" key="4">
    <source>
        <dbReference type="Google" id="ProtNLM"/>
    </source>
</evidence>
<dbReference type="Proteomes" id="UP000199501">
    <property type="component" value="Unassembled WGS sequence"/>
</dbReference>
<proteinExistence type="predicted"/>
<keyword evidence="3" id="KW-1185">Reference proteome</keyword>
<feature type="transmembrane region" description="Helical" evidence="1">
    <location>
        <begin position="49"/>
        <end position="73"/>
    </location>
</feature>